<keyword evidence="1" id="KW-1133">Transmembrane helix</keyword>
<dbReference type="EMBL" id="JBIRRB010000020">
    <property type="protein sequence ID" value="MFI0915298.1"/>
    <property type="molecule type" value="Genomic_DNA"/>
</dbReference>
<dbReference type="RefSeq" id="WP_397614888.1">
    <property type="nucleotide sequence ID" value="NZ_JBIRRB010000020.1"/>
</dbReference>
<organism evidence="2 3">
    <name type="scientific">Streptomyces abikoensis</name>
    <dbReference type="NCBI Taxonomy" id="97398"/>
    <lineage>
        <taxon>Bacteria</taxon>
        <taxon>Bacillati</taxon>
        <taxon>Actinomycetota</taxon>
        <taxon>Actinomycetes</taxon>
        <taxon>Kitasatosporales</taxon>
        <taxon>Streptomycetaceae</taxon>
        <taxon>Streptomyces</taxon>
    </lineage>
</organism>
<keyword evidence="3" id="KW-1185">Reference proteome</keyword>
<sequence length="160" mass="16726">MPGYPEIPTPARHDPLVIHSGDHTTAYTVFPLAPPPPHGALDPYHLPPGMQLVPGPDGRPAYVMNPEPARPALSPVLVNVALGVAILLGIGAACWLIAAVLTALAALLQAAAMLLLVLIGGTVVLKALGTSNRNAGTHVEVHARGRARVNVNTRPRGRRR</sequence>
<gene>
    <name evidence="2" type="ORF">ACH4TF_33430</name>
</gene>
<dbReference type="Proteomes" id="UP001611162">
    <property type="component" value="Unassembled WGS sequence"/>
</dbReference>
<keyword evidence="1" id="KW-0812">Transmembrane</keyword>
<proteinExistence type="predicted"/>
<comment type="caution">
    <text evidence="2">The sequence shown here is derived from an EMBL/GenBank/DDBJ whole genome shotgun (WGS) entry which is preliminary data.</text>
</comment>
<evidence type="ECO:0008006" key="4">
    <source>
        <dbReference type="Google" id="ProtNLM"/>
    </source>
</evidence>
<keyword evidence="1" id="KW-0472">Membrane</keyword>
<accession>A0ABW7TD41</accession>
<name>A0ABW7TD41_9ACTN</name>
<feature type="transmembrane region" description="Helical" evidence="1">
    <location>
        <begin position="76"/>
        <end position="98"/>
    </location>
</feature>
<evidence type="ECO:0000256" key="1">
    <source>
        <dbReference type="SAM" id="Phobius"/>
    </source>
</evidence>
<feature type="transmembrane region" description="Helical" evidence="1">
    <location>
        <begin position="104"/>
        <end position="125"/>
    </location>
</feature>
<evidence type="ECO:0000313" key="3">
    <source>
        <dbReference type="Proteomes" id="UP001611162"/>
    </source>
</evidence>
<protein>
    <recommendedName>
        <fullName evidence="4">Integral membrane protein</fullName>
    </recommendedName>
</protein>
<evidence type="ECO:0000313" key="2">
    <source>
        <dbReference type="EMBL" id="MFI0915298.1"/>
    </source>
</evidence>
<reference evidence="2 3" key="1">
    <citation type="submission" date="2024-10" db="EMBL/GenBank/DDBJ databases">
        <title>The Natural Products Discovery Center: Release of the First 8490 Sequenced Strains for Exploring Actinobacteria Biosynthetic Diversity.</title>
        <authorList>
            <person name="Kalkreuter E."/>
            <person name="Kautsar S.A."/>
            <person name="Yang D."/>
            <person name="Bader C.D."/>
            <person name="Teijaro C.N."/>
            <person name="Fluegel L."/>
            <person name="Davis C.M."/>
            <person name="Simpson J.R."/>
            <person name="Lauterbach L."/>
            <person name="Steele A.D."/>
            <person name="Gui C."/>
            <person name="Meng S."/>
            <person name="Li G."/>
            <person name="Viehrig K."/>
            <person name="Ye F."/>
            <person name="Su P."/>
            <person name="Kiefer A.F."/>
            <person name="Nichols A."/>
            <person name="Cepeda A.J."/>
            <person name="Yan W."/>
            <person name="Fan B."/>
            <person name="Jiang Y."/>
            <person name="Adhikari A."/>
            <person name="Zheng C.-J."/>
            <person name="Schuster L."/>
            <person name="Cowan T.M."/>
            <person name="Smanski M.J."/>
            <person name="Chevrette M.G."/>
            <person name="De Carvalho L.P.S."/>
            <person name="Shen B."/>
        </authorList>
    </citation>
    <scope>NUCLEOTIDE SEQUENCE [LARGE SCALE GENOMIC DNA]</scope>
    <source>
        <strain evidence="2 3">NPDC020979</strain>
    </source>
</reference>